<dbReference type="GO" id="GO:0004553">
    <property type="term" value="F:hydrolase activity, hydrolyzing O-glycosyl compounds"/>
    <property type="evidence" value="ECO:0007669"/>
    <property type="project" value="InterPro"/>
</dbReference>
<evidence type="ECO:0000313" key="4">
    <source>
        <dbReference type="Proteomes" id="UP000614460"/>
    </source>
</evidence>
<dbReference type="AlphaFoldDB" id="A0A8H9KVI5"/>
<dbReference type="EMBL" id="BMKM01000012">
    <property type="protein sequence ID" value="GGE31636.1"/>
    <property type="molecule type" value="Genomic_DNA"/>
</dbReference>
<dbReference type="Gene3D" id="2.60.120.200">
    <property type="match status" value="1"/>
</dbReference>
<dbReference type="Proteomes" id="UP000614460">
    <property type="component" value="Unassembled WGS sequence"/>
</dbReference>
<reference evidence="3" key="2">
    <citation type="submission" date="2020-09" db="EMBL/GenBank/DDBJ databases">
        <authorList>
            <person name="Sun Q."/>
            <person name="Zhou Y."/>
        </authorList>
    </citation>
    <scope>NUCLEOTIDE SEQUENCE</scope>
    <source>
        <strain evidence="3">CGMCC 1.15966</strain>
    </source>
</reference>
<dbReference type="CDD" id="cd08023">
    <property type="entry name" value="GH16_laminarinase_like"/>
    <property type="match status" value="1"/>
</dbReference>
<dbReference type="InterPro" id="IPR000757">
    <property type="entry name" value="Beta-glucanase-like"/>
</dbReference>
<protein>
    <submittedName>
        <fullName evidence="3">Beta-glucanase</fullName>
    </submittedName>
</protein>
<comment type="similarity">
    <text evidence="1">Belongs to the glycosyl hydrolase 16 family.</text>
</comment>
<dbReference type="GO" id="GO:0005975">
    <property type="term" value="P:carbohydrate metabolic process"/>
    <property type="evidence" value="ECO:0007669"/>
    <property type="project" value="InterPro"/>
</dbReference>
<dbReference type="PROSITE" id="PS51762">
    <property type="entry name" value="GH16_2"/>
    <property type="match status" value="1"/>
</dbReference>
<proteinExistence type="inferred from homology"/>
<organism evidence="3 4">
    <name type="scientific">Sphingobacterium cellulitidis</name>
    <dbReference type="NCBI Taxonomy" id="1768011"/>
    <lineage>
        <taxon>Bacteria</taxon>
        <taxon>Pseudomonadati</taxon>
        <taxon>Bacteroidota</taxon>
        <taxon>Sphingobacteriia</taxon>
        <taxon>Sphingobacteriales</taxon>
        <taxon>Sphingobacteriaceae</taxon>
        <taxon>Sphingobacterium</taxon>
    </lineage>
</organism>
<evidence type="ECO:0000259" key="2">
    <source>
        <dbReference type="PROSITE" id="PS51762"/>
    </source>
</evidence>
<name>A0A8H9KVI5_9SPHI</name>
<dbReference type="PANTHER" id="PTHR10963:SF55">
    <property type="entry name" value="GLYCOSIDE HYDROLASE FAMILY 16 PROTEIN"/>
    <property type="match status" value="1"/>
</dbReference>
<dbReference type="SUPFAM" id="SSF49899">
    <property type="entry name" value="Concanavalin A-like lectins/glucanases"/>
    <property type="match status" value="1"/>
</dbReference>
<dbReference type="InterPro" id="IPR050546">
    <property type="entry name" value="Glycosyl_Hydrlase_16"/>
</dbReference>
<dbReference type="InterPro" id="IPR013320">
    <property type="entry name" value="ConA-like_dom_sf"/>
</dbReference>
<evidence type="ECO:0000256" key="1">
    <source>
        <dbReference type="ARBA" id="ARBA00006865"/>
    </source>
</evidence>
<reference evidence="3" key="1">
    <citation type="journal article" date="2014" name="Int. J. Syst. Evol. Microbiol.">
        <title>Complete genome sequence of Corynebacterium casei LMG S-19264T (=DSM 44701T), isolated from a smear-ripened cheese.</title>
        <authorList>
            <consortium name="US DOE Joint Genome Institute (JGI-PGF)"/>
            <person name="Walter F."/>
            <person name="Albersmeier A."/>
            <person name="Kalinowski J."/>
            <person name="Ruckert C."/>
        </authorList>
    </citation>
    <scope>NUCLEOTIDE SEQUENCE</scope>
    <source>
        <strain evidence="3">CGMCC 1.15966</strain>
    </source>
</reference>
<dbReference type="PROSITE" id="PS51257">
    <property type="entry name" value="PROKAR_LIPOPROTEIN"/>
    <property type="match status" value="1"/>
</dbReference>
<comment type="caution">
    <text evidence="3">The sequence shown here is derived from an EMBL/GenBank/DDBJ whole genome shotgun (WGS) entry which is preliminary data.</text>
</comment>
<keyword evidence="4" id="KW-1185">Reference proteome</keyword>
<gene>
    <name evidence="3" type="ORF">GCM10011516_31710</name>
</gene>
<dbReference type="Pfam" id="PF00722">
    <property type="entry name" value="Glyco_hydro_16"/>
    <property type="match status" value="1"/>
</dbReference>
<evidence type="ECO:0000313" key="3">
    <source>
        <dbReference type="EMBL" id="GGE31636.1"/>
    </source>
</evidence>
<dbReference type="RefSeq" id="WP_182499642.1">
    <property type="nucleotide sequence ID" value="NZ_BMKM01000012.1"/>
</dbReference>
<feature type="domain" description="GH16" evidence="2">
    <location>
        <begin position="60"/>
        <end position="277"/>
    </location>
</feature>
<accession>A0A8H9KVI5</accession>
<dbReference type="PANTHER" id="PTHR10963">
    <property type="entry name" value="GLYCOSYL HYDROLASE-RELATED"/>
    <property type="match status" value="1"/>
</dbReference>
<sequence>MKYKNLYLSTLIGSIALSSCSVTQKMQDKPYIYIQKEKRENKKWKLVWEDHFEGTQLDTTKWSRIPKGGSDWNRHMSTSDAVFRMENGKLFLLGINNPDTITDPRPFITGGIWSKNKFAFQYGRIEIRAKLGSAQGAWPAMWMLAELDKYGKYPMNGEIDIMEHLNYDKIIYQTTHSHYTLNLGHKDNPPHGGTAAIESEEYNTYGISWYPDKIVFQLNGKDTFTYPRVEGVDSSQWPYDQPFYILIDQQLGGSWVGKVDHSQLPIEMEIDWVKVYQ</sequence>